<evidence type="ECO:0000313" key="2">
    <source>
        <dbReference type="Proteomes" id="UP001054945"/>
    </source>
</evidence>
<dbReference type="AlphaFoldDB" id="A0AAV4Y563"/>
<dbReference type="Proteomes" id="UP001054945">
    <property type="component" value="Unassembled WGS sequence"/>
</dbReference>
<keyword evidence="2" id="KW-1185">Reference proteome</keyword>
<reference evidence="1 2" key="1">
    <citation type="submission" date="2021-06" db="EMBL/GenBank/DDBJ databases">
        <title>Caerostris extrusa draft genome.</title>
        <authorList>
            <person name="Kono N."/>
            <person name="Arakawa K."/>
        </authorList>
    </citation>
    <scope>NUCLEOTIDE SEQUENCE [LARGE SCALE GENOMIC DNA]</scope>
</reference>
<gene>
    <name evidence="1" type="ORF">CEXT_51641</name>
</gene>
<organism evidence="1 2">
    <name type="scientific">Caerostris extrusa</name>
    <name type="common">Bark spider</name>
    <name type="synonym">Caerostris bankana</name>
    <dbReference type="NCBI Taxonomy" id="172846"/>
    <lineage>
        <taxon>Eukaryota</taxon>
        <taxon>Metazoa</taxon>
        <taxon>Ecdysozoa</taxon>
        <taxon>Arthropoda</taxon>
        <taxon>Chelicerata</taxon>
        <taxon>Arachnida</taxon>
        <taxon>Araneae</taxon>
        <taxon>Araneomorphae</taxon>
        <taxon>Entelegynae</taxon>
        <taxon>Araneoidea</taxon>
        <taxon>Araneidae</taxon>
        <taxon>Caerostris</taxon>
    </lineage>
</organism>
<sequence length="73" mass="8432">MMKYFNTNGEHKTNEESFNLCDSYDFIVDEQNPDPIITLSTENCIWILSAQCAGVPTNVQWDTKRADMPTNVW</sequence>
<dbReference type="EMBL" id="BPLR01001287">
    <property type="protein sequence ID" value="GIZ01345.1"/>
    <property type="molecule type" value="Genomic_DNA"/>
</dbReference>
<name>A0AAV4Y563_CAEEX</name>
<comment type="caution">
    <text evidence="1">The sequence shown here is derived from an EMBL/GenBank/DDBJ whole genome shotgun (WGS) entry which is preliminary data.</text>
</comment>
<proteinExistence type="predicted"/>
<evidence type="ECO:0000313" key="1">
    <source>
        <dbReference type="EMBL" id="GIZ01345.1"/>
    </source>
</evidence>
<protein>
    <submittedName>
        <fullName evidence="1">Uncharacterized protein</fullName>
    </submittedName>
</protein>
<accession>A0AAV4Y563</accession>